<evidence type="ECO:0000313" key="2">
    <source>
        <dbReference type="EMBL" id="MFD2637289.1"/>
    </source>
</evidence>
<feature type="domain" description="SCP2" evidence="1">
    <location>
        <begin position="10"/>
        <end position="104"/>
    </location>
</feature>
<proteinExistence type="predicted"/>
<protein>
    <submittedName>
        <fullName evidence="2">SCP2 sterol-binding domain-containing protein</fullName>
    </submittedName>
</protein>
<dbReference type="Gene3D" id="3.30.1050.10">
    <property type="entry name" value="SCP2 sterol-binding domain"/>
    <property type="match status" value="1"/>
</dbReference>
<dbReference type="EMBL" id="JBHUMZ010000003">
    <property type="protein sequence ID" value="MFD2637289.1"/>
    <property type="molecule type" value="Genomic_DNA"/>
</dbReference>
<dbReference type="PANTHER" id="PTHR10094">
    <property type="entry name" value="STEROL CARRIER PROTEIN 2 SCP-2 FAMILY PROTEIN"/>
    <property type="match status" value="1"/>
</dbReference>
<dbReference type="Pfam" id="PF02036">
    <property type="entry name" value="SCP2"/>
    <property type="match status" value="1"/>
</dbReference>
<dbReference type="PANTHER" id="PTHR10094:SF25">
    <property type="entry name" value="SCP2 STEROL-BINDING DOMAIN-CONTAINING PROTEIN 1"/>
    <property type="match status" value="1"/>
</dbReference>
<dbReference type="InterPro" id="IPR036527">
    <property type="entry name" value="SCP2_sterol-bd_dom_sf"/>
</dbReference>
<accession>A0ABW5Q652</accession>
<reference evidence="3" key="1">
    <citation type="journal article" date="2019" name="Int. J. Syst. Evol. Microbiol.">
        <title>The Global Catalogue of Microorganisms (GCM) 10K type strain sequencing project: providing services to taxonomists for standard genome sequencing and annotation.</title>
        <authorList>
            <consortium name="The Broad Institute Genomics Platform"/>
            <consortium name="The Broad Institute Genome Sequencing Center for Infectious Disease"/>
            <person name="Wu L."/>
            <person name="Ma J."/>
        </authorList>
    </citation>
    <scope>NUCLEOTIDE SEQUENCE [LARGE SCALE GENOMIC DNA]</scope>
    <source>
        <strain evidence="3">TISTR 1571</strain>
    </source>
</reference>
<comment type="caution">
    <text evidence="2">The sequence shown here is derived from an EMBL/GenBank/DDBJ whole genome shotgun (WGS) entry which is preliminary data.</text>
</comment>
<dbReference type="SUPFAM" id="SSF55718">
    <property type="entry name" value="SCP-like"/>
    <property type="match status" value="1"/>
</dbReference>
<dbReference type="Proteomes" id="UP001597452">
    <property type="component" value="Unassembled WGS sequence"/>
</dbReference>
<organism evidence="2 3">
    <name type="scientific">Piscibacillus salipiscarius</name>
    <dbReference type="NCBI Taxonomy" id="299480"/>
    <lineage>
        <taxon>Bacteria</taxon>
        <taxon>Bacillati</taxon>
        <taxon>Bacillota</taxon>
        <taxon>Bacilli</taxon>
        <taxon>Bacillales</taxon>
        <taxon>Bacillaceae</taxon>
        <taxon>Piscibacillus</taxon>
    </lineage>
</organism>
<dbReference type="InterPro" id="IPR003033">
    <property type="entry name" value="SCP2_sterol-bd_dom"/>
</dbReference>
<evidence type="ECO:0000259" key="1">
    <source>
        <dbReference type="Pfam" id="PF02036"/>
    </source>
</evidence>
<keyword evidence="3" id="KW-1185">Reference proteome</keyword>
<sequence length="108" mass="12393">MSLEAKLTQLKNKMNDEPKYYDGMTSSFVFKITDLEEIWSVDFNGNHVELFNHKLESPTCILKMDSNHFNKLLEGNLNATTAFMMGKIKAEGDLSKALKLQKILTNYQ</sequence>
<gene>
    <name evidence="2" type="ORF">ACFSW4_00125</name>
</gene>
<dbReference type="RefSeq" id="WP_054754613.1">
    <property type="nucleotide sequence ID" value="NZ_JBHUMZ010000003.1"/>
</dbReference>
<name>A0ABW5Q652_9BACI</name>
<evidence type="ECO:0000313" key="3">
    <source>
        <dbReference type="Proteomes" id="UP001597452"/>
    </source>
</evidence>